<protein>
    <submittedName>
        <fullName evidence="2">Uncharacterized protein</fullName>
    </submittedName>
</protein>
<proteinExistence type="predicted"/>
<reference evidence="2 3" key="1">
    <citation type="submission" date="2022-04" db="EMBL/GenBank/DDBJ databases">
        <title>Positive selection, recombination, and allopatry shape intraspecific diversity of widespread and dominant cyanobacteria.</title>
        <authorList>
            <person name="Wei J."/>
            <person name="Shu W."/>
            <person name="Hu C."/>
        </authorList>
    </citation>
    <scope>NUCLEOTIDE SEQUENCE [LARGE SCALE GENOMIC DNA]</scope>
    <source>
        <strain evidence="2 3">GB2-A4</strain>
    </source>
</reference>
<accession>A0ABV0J4A1</accession>
<name>A0ABV0J4A1_9CYAN</name>
<evidence type="ECO:0000313" key="2">
    <source>
        <dbReference type="EMBL" id="MEP0816596.1"/>
    </source>
</evidence>
<organism evidence="2 3">
    <name type="scientific">Trichocoleus desertorum GB2-A4</name>
    <dbReference type="NCBI Taxonomy" id="2933944"/>
    <lineage>
        <taxon>Bacteria</taxon>
        <taxon>Bacillati</taxon>
        <taxon>Cyanobacteriota</taxon>
        <taxon>Cyanophyceae</taxon>
        <taxon>Leptolyngbyales</taxon>
        <taxon>Trichocoleusaceae</taxon>
        <taxon>Trichocoleus</taxon>
    </lineage>
</organism>
<dbReference type="EMBL" id="JAMPKM010000002">
    <property type="protein sequence ID" value="MEP0816596.1"/>
    <property type="molecule type" value="Genomic_DNA"/>
</dbReference>
<feature type="region of interest" description="Disordered" evidence="1">
    <location>
        <begin position="19"/>
        <end position="59"/>
    </location>
</feature>
<sequence length="81" mass="8871">MEQHQNEVRRAAAQAFAESLDQLQKTLQAEGRPPTTAQPQPEKMAPVSNSNSKAAPTRPALADWEAAVADIEQFIEARRSS</sequence>
<dbReference type="RefSeq" id="WP_190434057.1">
    <property type="nucleotide sequence ID" value="NZ_JAMPKM010000002.1"/>
</dbReference>
<dbReference type="Proteomes" id="UP001464891">
    <property type="component" value="Unassembled WGS sequence"/>
</dbReference>
<evidence type="ECO:0000313" key="3">
    <source>
        <dbReference type="Proteomes" id="UP001464891"/>
    </source>
</evidence>
<gene>
    <name evidence="2" type="ORF">NC998_05750</name>
</gene>
<keyword evidence="3" id="KW-1185">Reference proteome</keyword>
<evidence type="ECO:0000256" key="1">
    <source>
        <dbReference type="SAM" id="MobiDB-lite"/>
    </source>
</evidence>
<comment type="caution">
    <text evidence="2">The sequence shown here is derived from an EMBL/GenBank/DDBJ whole genome shotgun (WGS) entry which is preliminary data.</text>
</comment>